<organism evidence="2">
    <name type="scientific">Myoviridae sp. cteBs22</name>
    <dbReference type="NCBI Taxonomy" id="2826675"/>
    <lineage>
        <taxon>Viruses</taxon>
        <taxon>Duplodnaviria</taxon>
        <taxon>Heunggongvirae</taxon>
        <taxon>Uroviricota</taxon>
        <taxon>Caudoviricetes</taxon>
    </lineage>
</organism>
<evidence type="ECO:0000313" key="2">
    <source>
        <dbReference type="EMBL" id="DAE24805.1"/>
    </source>
</evidence>
<feature type="region of interest" description="Disordered" evidence="1">
    <location>
        <begin position="54"/>
        <end position="90"/>
    </location>
</feature>
<protein>
    <submittedName>
        <fullName evidence="2">Uncharacterized protein</fullName>
    </submittedName>
</protein>
<accession>A0A8S5R1E6</accession>
<feature type="compositionally biased region" description="Basic and acidic residues" evidence="1">
    <location>
        <begin position="65"/>
        <end position="74"/>
    </location>
</feature>
<sequence>MKVRAKVSLLHDSRRIVCGREFEIDDVKAKALIAEGIVEAVDQEVKRDVKTTVNAAKKTSSKRGAKADQAKVAEEEGVPEGAFNLPEAED</sequence>
<reference evidence="2" key="1">
    <citation type="journal article" date="2021" name="Proc. Natl. Acad. Sci. U.S.A.">
        <title>A Catalog of Tens of Thousands of Viruses from Human Metagenomes Reveals Hidden Associations with Chronic Diseases.</title>
        <authorList>
            <person name="Tisza M.J."/>
            <person name="Buck C.B."/>
        </authorList>
    </citation>
    <scope>NUCLEOTIDE SEQUENCE</scope>
    <source>
        <strain evidence="2">CteBs22</strain>
    </source>
</reference>
<proteinExistence type="predicted"/>
<dbReference type="EMBL" id="BK015784">
    <property type="protein sequence ID" value="DAE24805.1"/>
    <property type="molecule type" value="Genomic_DNA"/>
</dbReference>
<evidence type="ECO:0000256" key="1">
    <source>
        <dbReference type="SAM" id="MobiDB-lite"/>
    </source>
</evidence>
<name>A0A8S5R1E6_9CAUD</name>